<dbReference type="EMBL" id="HACA01013633">
    <property type="protein sequence ID" value="CDW30994.1"/>
    <property type="molecule type" value="Transcribed_RNA"/>
</dbReference>
<reference evidence="1" key="1">
    <citation type="submission" date="2014-05" db="EMBL/GenBank/DDBJ databases">
        <authorList>
            <person name="Chronopoulou M."/>
        </authorList>
    </citation>
    <scope>NUCLEOTIDE SEQUENCE</scope>
    <source>
        <tissue evidence="1">Whole organism</tissue>
    </source>
</reference>
<proteinExistence type="predicted"/>
<accession>A0A0K2TYA2</accession>
<sequence>CLPFNFFEVNPQIITSKLQPHSFDSCCDGLYLGVKTVVPSRSVLVWSCSVLDIISIAYKVRS</sequence>
<evidence type="ECO:0000313" key="1">
    <source>
        <dbReference type="EMBL" id="CDW30994.1"/>
    </source>
</evidence>
<organism evidence="1">
    <name type="scientific">Lepeophtheirus salmonis</name>
    <name type="common">Salmon louse</name>
    <name type="synonym">Caligus salmonis</name>
    <dbReference type="NCBI Taxonomy" id="72036"/>
    <lineage>
        <taxon>Eukaryota</taxon>
        <taxon>Metazoa</taxon>
        <taxon>Ecdysozoa</taxon>
        <taxon>Arthropoda</taxon>
        <taxon>Crustacea</taxon>
        <taxon>Multicrustacea</taxon>
        <taxon>Hexanauplia</taxon>
        <taxon>Copepoda</taxon>
        <taxon>Siphonostomatoida</taxon>
        <taxon>Caligidae</taxon>
        <taxon>Lepeophtheirus</taxon>
    </lineage>
</organism>
<protein>
    <submittedName>
        <fullName evidence="1">Uncharacterized protein</fullName>
    </submittedName>
</protein>
<dbReference type="AlphaFoldDB" id="A0A0K2TYA2"/>
<name>A0A0K2TYA2_LEPSM</name>
<feature type="non-terminal residue" evidence="1">
    <location>
        <position position="1"/>
    </location>
</feature>